<keyword evidence="3" id="KW-1185">Reference proteome</keyword>
<comment type="caution">
    <text evidence="2">The sequence shown here is derived from an EMBL/GenBank/DDBJ whole genome shotgun (WGS) entry which is preliminary data.</text>
</comment>
<organism evidence="2 3">
    <name type="scientific">Solihabitans fulvus</name>
    <dbReference type="NCBI Taxonomy" id="1892852"/>
    <lineage>
        <taxon>Bacteria</taxon>
        <taxon>Bacillati</taxon>
        <taxon>Actinomycetota</taxon>
        <taxon>Actinomycetes</taxon>
        <taxon>Pseudonocardiales</taxon>
        <taxon>Pseudonocardiaceae</taxon>
        <taxon>Solihabitans</taxon>
    </lineage>
</organism>
<gene>
    <name evidence="2" type="ORF">F0L68_18240</name>
</gene>
<dbReference type="EMBL" id="VUOB01000030">
    <property type="protein sequence ID" value="KAA2261170.1"/>
    <property type="molecule type" value="Genomic_DNA"/>
</dbReference>
<reference evidence="2 3" key="1">
    <citation type="submission" date="2019-09" db="EMBL/GenBank/DDBJ databases">
        <title>Goodfellowia gen. nov., a new genus of the Pseudonocardineae related to Actinoalloteichus, containing Goodfellowia coeruleoviolacea gen. nov., comb. nov. gen. nov., comb. nov.</title>
        <authorList>
            <person name="Labeda D."/>
        </authorList>
    </citation>
    <scope>NUCLEOTIDE SEQUENCE [LARGE SCALE GENOMIC DNA]</scope>
    <source>
        <strain evidence="2 3">AN110305</strain>
    </source>
</reference>
<feature type="compositionally biased region" description="Basic and acidic residues" evidence="1">
    <location>
        <begin position="82"/>
        <end position="91"/>
    </location>
</feature>
<dbReference type="AlphaFoldDB" id="A0A5B2XDU8"/>
<reference evidence="2 3" key="2">
    <citation type="submission" date="2019-09" db="EMBL/GenBank/DDBJ databases">
        <authorList>
            <person name="Jin C."/>
        </authorList>
    </citation>
    <scope>NUCLEOTIDE SEQUENCE [LARGE SCALE GENOMIC DNA]</scope>
    <source>
        <strain evidence="2 3">AN110305</strain>
    </source>
</reference>
<dbReference type="OrthoDB" id="3698177at2"/>
<sequence>MTPQPSIVAPDAELAFYQRIRHLAQRAERTAHDRFNIVGPPPSQEHLDILAEMRTLTEGHLAAMERIPGHQPSQPRDALPQPRRDADCRSR</sequence>
<proteinExistence type="predicted"/>
<evidence type="ECO:0000256" key="1">
    <source>
        <dbReference type="SAM" id="MobiDB-lite"/>
    </source>
</evidence>
<protein>
    <submittedName>
        <fullName evidence="2">Uncharacterized protein</fullName>
    </submittedName>
</protein>
<evidence type="ECO:0000313" key="3">
    <source>
        <dbReference type="Proteomes" id="UP000323454"/>
    </source>
</evidence>
<accession>A0A5B2XDU8</accession>
<dbReference type="Proteomes" id="UP000323454">
    <property type="component" value="Unassembled WGS sequence"/>
</dbReference>
<name>A0A5B2XDU8_9PSEU</name>
<dbReference type="RefSeq" id="WP_149850801.1">
    <property type="nucleotide sequence ID" value="NZ_VUOB01000030.1"/>
</dbReference>
<feature type="region of interest" description="Disordered" evidence="1">
    <location>
        <begin position="66"/>
        <end position="91"/>
    </location>
</feature>
<evidence type="ECO:0000313" key="2">
    <source>
        <dbReference type="EMBL" id="KAA2261170.1"/>
    </source>
</evidence>